<dbReference type="Pfam" id="PF00132">
    <property type="entry name" value="Hexapep"/>
    <property type="match status" value="1"/>
</dbReference>
<accession>A0A1P9WZH6</accession>
<dbReference type="InterPro" id="IPR011004">
    <property type="entry name" value="Trimer_LpxA-like_sf"/>
</dbReference>
<dbReference type="InterPro" id="IPR051159">
    <property type="entry name" value="Hexapeptide_acetyltransf"/>
</dbReference>
<evidence type="ECO:0000313" key="5">
    <source>
        <dbReference type="EMBL" id="AQG80780.1"/>
    </source>
</evidence>
<evidence type="ECO:0000256" key="4">
    <source>
        <dbReference type="ARBA" id="ARBA00023315"/>
    </source>
</evidence>
<name>A0A1P9WZH6_9BACT</name>
<evidence type="ECO:0000313" key="6">
    <source>
        <dbReference type="Proteomes" id="UP000187941"/>
    </source>
</evidence>
<keyword evidence="4" id="KW-0012">Acyltransferase</keyword>
<sequence length="211" mass="23144">MPLKNYLDQRPALKRWVHYLLIPPGEARPRRWVSWFVNPFIHQRHAKARIRSSVRLDVLPFNSFMLGAGSLIEAFSVVNNGVGPVEIGMNTLLGIGAVIIGPVRIGNNVIMAQHVVLSGLNHGYEDINLPIREQPVTTKPIVVEDDCWIGANVTITAGVTVGRHSVVAGGSVVTRDVPPFSVVGGNPARLLKQYSTDTNQWESVNRSVKSD</sequence>
<keyword evidence="3" id="KW-0677">Repeat</keyword>
<proteinExistence type="inferred from homology"/>
<evidence type="ECO:0000256" key="2">
    <source>
        <dbReference type="ARBA" id="ARBA00022679"/>
    </source>
</evidence>
<dbReference type="Gene3D" id="2.160.10.10">
    <property type="entry name" value="Hexapeptide repeat proteins"/>
    <property type="match status" value="2"/>
</dbReference>
<dbReference type="PANTHER" id="PTHR23416">
    <property type="entry name" value="SIALIC ACID SYNTHASE-RELATED"/>
    <property type="match status" value="1"/>
</dbReference>
<gene>
    <name evidence="5" type="ORF">AWR27_16510</name>
</gene>
<dbReference type="KEGG" id="smon:AWR27_16510"/>
<dbReference type="Pfam" id="PF14602">
    <property type="entry name" value="Hexapep_2"/>
    <property type="match status" value="1"/>
</dbReference>
<comment type="similarity">
    <text evidence="1">Belongs to the transferase hexapeptide repeat family.</text>
</comment>
<dbReference type="EMBL" id="CP014263">
    <property type="protein sequence ID" value="AQG80780.1"/>
    <property type="molecule type" value="Genomic_DNA"/>
</dbReference>
<dbReference type="RefSeq" id="WP_077132213.1">
    <property type="nucleotide sequence ID" value="NZ_CP014263.1"/>
</dbReference>
<organism evidence="5 6">
    <name type="scientific">Spirosoma montaniterrae</name>
    <dbReference type="NCBI Taxonomy" id="1178516"/>
    <lineage>
        <taxon>Bacteria</taxon>
        <taxon>Pseudomonadati</taxon>
        <taxon>Bacteroidota</taxon>
        <taxon>Cytophagia</taxon>
        <taxon>Cytophagales</taxon>
        <taxon>Cytophagaceae</taxon>
        <taxon>Spirosoma</taxon>
    </lineage>
</organism>
<keyword evidence="6" id="KW-1185">Reference proteome</keyword>
<dbReference type="InterPro" id="IPR001451">
    <property type="entry name" value="Hexapep"/>
</dbReference>
<evidence type="ECO:0000256" key="3">
    <source>
        <dbReference type="ARBA" id="ARBA00022737"/>
    </source>
</evidence>
<dbReference type="PROSITE" id="PS00101">
    <property type="entry name" value="HEXAPEP_TRANSFERASES"/>
    <property type="match status" value="1"/>
</dbReference>
<dbReference type="InterPro" id="IPR018357">
    <property type="entry name" value="Hexapep_transf_CS"/>
</dbReference>
<dbReference type="PANTHER" id="PTHR23416:SF23">
    <property type="entry name" value="ACETYLTRANSFERASE C18B11.09C-RELATED"/>
    <property type="match status" value="1"/>
</dbReference>
<dbReference type="GO" id="GO:0008374">
    <property type="term" value="F:O-acyltransferase activity"/>
    <property type="evidence" value="ECO:0007669"/>
    <property type="project" value="TreeGrafter"/>
</dbReference>
<dbReference type="AlphaFoldDB" id="A0A1P9WZH6"/>
<reference evidence="5 6" key="1">
    <citation type="submission" date="2016-01" db="EMBL/GenBank/DDBJ databases">
        <authorList>
            <person name="Oliw E.H."/>
        </authorList>
    </citation>
    <scope>NUCLEOTIDE SEQUENCE [LARGE SCALE GENOMIC DNA]</scope>
    <source>
        <strain evidence="5 6">DY10</strain>
    </source>
</reference>
<evidence type="ECO:0000256" key="1">
    <source>
        <dbReference type="ARBA" id="ARBA00007274"/>
    </source>
</evidence>
<keyword evidence="2 5" id="KW-0808">Transferase</keyword>
<dbReference type="SUPFAM" id="SSF51161">
    <property type="entry name" value="Trimeric LpxA-like enzymes"/>
    <property type="match status" value="1"/>
</dbReference>
<dbReference type="OrthoDB" id="9814490at2"/>
<protein>
    <submittedName>
        <fullName evidence="5">Acetyltransferase</fullName>
    </submittedName>
</protein>
<dbReference type="GO" id="GO:0005829">
    <property type="term" value="C:cytosol"/>
    <property type="evidence" value="ECO:0007669"/>
    <property type="project" value="TreeGrafter"/>
</dbReference>
<dbReference type="CDD" id="cd04647">
    <property type="entry name" value="LbH_MAT_like"/>
    <property type="match status" value="1"/>
</dbReference>
<dbReference type="Proteomes" id="UP000187941">
    <property type="component" value="Chromosome"/>
</dbReference>
<dbReference type="STRING" id="1178516.AWR27_16510"/>